<evidence type="ECO:0000313" key="4">
    <source>
        <dbReference type="Proteomes" id="UP000215914"/>
    </source>
</evidence>
<evidence type="ECO:0000313" key="3">
    <source>
        <dbReference type="EMBL" id="OTG28434.1"/>
    </source>
</evidence>
<dbReference type="Gramene" id="mRNA:HanXRQr2_Chr04g0170321">
    <property type="protein sequence ID" value="mRNA:HanXRQr2_Chr04g0170321"/>
    <property type="gene ID" value="HanXRQr2_Chr04g0170321"/>
</dbReference>
<keyword evidence="4" id="KW-1185">Reference proteome</keyword>
<name>A0A251UZ62_HELAN</name>
<keyword evidence="1" id="KW-1133">Transmembrane helix</keyword>
<keyword evidence="1" id="KW-0472">Membrane</keyword>
<dbReference type="Proteomes" id="UP000215914">
    <property type="component" value="Chromosome 4"/>
</dbReference>
<proteinExistence type="predicted"/>
<dbReference type="InParanoid" id="A0A251UZ62"/>
<accession>A0A251UZ62</accession>
<reference evidence="2 4" key="1">
    <citation type="journal article" date="2017" name="Nature">
        <title>The sunflower genome provides insights into oil metabolism, flowering and Asterid evolution.</title>
        <authorList>
            <person name="Badouin H."/>
            <person name="Gouzy J."/>
            <person name="Grassa C.J."/>
            <person name="Murat F."/>
            <person name="Staton S.E."/>
            <person name="Cottret L."/>
            <person name="Lelandais-Briere C."/>
            <person name="Owens G.L."/>
            <person name="Carrere S."/>
            <person name="Mayjonade B."/>
            <person name="Legrand L."/>
            <person name="Gill N."/>
            <person name="Kane N.C."/>
            <person name="Bowers J.E."/>
            <person name="Hubner S."/>
            <person name="Bellec A."/>
            <person name="Berard A."/>
            <person name="Berges H."/>
            <person name="Blanchet N."/>
            <person name="Boniface M.C."/>
            <person name="Brunel D."/>
            <person name="Catrice O."/>
            <person name="Chaidir N."/>
            <person name="Claudel C."/>
            <person name="Donnadieu C."/>
            <person name="Faraut T."/>
            <person name="Fievet G."/>
            <person name="Helmstetter N."/>
            <person name="King M."/>
            <person name="Knapp S.J."/>
            <person name="Lai Z."/>
            <person name="Le Paslier M.C."/>
            <person name="Lippi Y."/>
            <person name="Lorenzon L."/>
            <person name="Mandel J.R."/>
            <person name="Marage G."/>
            <person name="Marchand G."/>
            <person name="Marquand E."/>
            <person name="Bret-Mestries E."/>
            <person name="Morien E."/>
            <person name="Nambeesan S."/>
            <person name="Nguyen T."/>
            <person name="Pegot-Espagnet P."/>
            <person name="Pouilly N."/>
            <person name="Raftis F."/>
            <person name="Sallet E."/>
            <person name="Schiex T."/>
            <person name="Thomas J."/>
            <person name="Vandecasteele C."/>
            <person name="Vares D."/>
            <person name="Vear F."/>
            <person name="Vautrin S."/>
            <person name="Crespi M."/>
            <person name="Mangin B."/>
            <person name="Burke J.M."/>
            <person name="Salse J."/>
            <person name="Munos S."/>
            <person name="Vincourt P."/>
            <person name="Rieseberg L.H."/>
            <person name="Langlade N.B."/>
        </authorList>
    </citation>
    <scope>NUCLEOTIDE SEQUENCE [LARGE SCALE GENOMIC DNA]</scope>
    <source>
        <strain evidence="4">cv. SF193</strain>
        <tissue evidence="2">Leaves</tissue>
    </source>
</reference>
<dbReference type="AlphaFoldDB" id="A0A251UZ62"/>
<gene>
    <name evidence="3" type="ORF">HannXRQ_Chr04g0111241</name>
    <name evidence="2" type="ORF">HanXRQr2_Chr04g0170321</name>
</gene>
<reference evidence="3" key="2">
    <citation type="submission" date="2017-02" db="EMBL/GenBank/DDBJ databases">
        <title>Sunflower complete genome.</title>
        <authorList>
            <person name="Langlade N."/>
            <person name="Munos S."/>
        </authorList>
    </citation>
    <scope>NUCLEOTIDE SEQUENCE [LARGE SCALE GENOMIC DNA]</scope>
    <source>
        <tissue evidence="3">Leaves</tissue>
    </source>
</reference>
<reference evidence="2" key="3">
    <citation type="submission" date="2020-06" db="EMBL/GenBank/DDBJ databases">
        <title>Helianthus annuus Genome sequencing and assembly Release 2.</title>
        <authorList>
            <person name="Gouzy J."/>
            <person name="Langlade N."/>
            <person name="Munos S."/>
        </authorList>
    </citation>
    <scope>NUCLEOTIDE SEQUENCE</scope>
    <source>
        <tissue evidence="2">Leaves</tissue>
    </source>
</reference>
<sequence length="202" mass="23466">MCLLNFFVMYYVILYSLSLFHIYYKGIILIFFKRFVSQDPHIYYLGNRFISPISQFSKSRFHNSSFQKHPYENIRLDGVGFVPPPSWLVAAPPPISPLPVVVEIVEPRTIETLHKRQKPFESLDFYLWFEFCNRDAGSVTDDESFAVDESITFTADDVNEVVKLQRWFPVSLSRKWSRVGKFAGPKLVTSIPKTKLVSIKAK</sequence>
<protein>
    <submittedName>
        <fullName evidence="3">Uncharacterized protein</fullName>
    </submittedName>
</protein>
<evidence type="ECO:0000256" key="1">
    <source>
        <dbReference type="SAM" id="Phobius"/>
    </source>
</evidence>
<organism evidence="3 4">
    <name type="scientific">Helianthus annuus</name>
    <name type="common">Common sunflower</name>
    <dbReference type="NCBI Taxonomy" id="4232"/>
    <lineage>
        <taxon>Eukaryota</taxon>
        <taxon>Viridiplantae</taxon>
        <taxon>Streptophyta</taxon>
        <taxon>Embryophyta</taxon>
        <taxon>Tracheophyta</taxon>
        <taxon>Spermatophyta</taxon>
        <taxon>Magnoliopsida</taxon>
        <taxon>eudicotyledons</taxon>
        <taxon>Gunneridae</taxon>
        <taxon>Pentapetalae</taxon>
        <taxon>asterids</taxon>
        <taxon>campanulids</taxon>
        <taxon>Asterales</taxon>
        <taxon>Asteraceae</taxon>
        <taxon>Asteroideae</taxon>
        <taxon>Heliantheae alliance</taxon>
        <taxon>Heliantheae</taxon>
        <taxon>Helianthus</taxon>
    </lineage>
</organism>
<feature type="transmembrane region" description="Helical" evidence="1">
    <location>
        <begin position="6"/>
        <end position="24"/>
    </location>
</feature>
<keyword evidence="1" id="KW-0812">Transmembrane</keyword>
<evidence type="ECO:0000313" key="2">
    <source>
        <dbReference type="EMBL" id="KAF5810507.1"/>
    </source>
</evidence>
<dbReference type="EMBL" id="CM007893">
    <property type="protein sequence ID" value="OTG28434.1"/>
    <property type="molecule type" value="Genomic_DNA"/>
</dbReference>
<dbReference type="EMBL" id="MNCJ02000319">
    <property type="protein sequence ID" value="KAF5810507.1"/>
    <property type="molecule type" value="Genomic_DNA"/>
</dbReference>